<proteinExistence type="predicted"/>
<feature type="signal peptide" evidence="2">
    <location>
        <begin position="1"/>
        <end position="23"/>
    </location>
</feature>
<keyword evidence="5" id="KW-1185">Reference proteome</keyword>
<feature type="domain" description="SLH" evidence="3">
    <location>
        <begin position="146"/>
        <end position="209"/>
    </location>
</feature>
<feature type="chain" id="PRO_5032678950" evidence="2">
    <location>
        <begin position="24"/>
        <end position="375"/>
    </location>
</feature>
<organism evidence="4 5">
    <name type="scientific">Paenalkalicoccus suaedae</name>
    <dbReference type="NCBI Taxonomy" id="2592382"/>
    <lineage>
        <taxon>Bacteria</taxon>
        <taxon>Bacillati</taxon>
        <taxon>Bacillota</taxon>
        <taxon>Bacilli</taxon>
        <taxon>Bacillales</taxon>
        <taxon>Bacillaceae</taxon>
        <taxon>Paenalkalicoccus</taxon>
    </lineage>
</organism>
<evidence type="ECO:0000256" key="1">
    <source>
        <dbReference type="ARBA" id="ARBA00022729"/>
    </source>
</evidence>
<keyword evidence="1 2" id="KW-0732">Signal</keyword>
<dbReference type="AlphaFoldDB" id="A0A859FGU7"/>
<evidence type="ECO:0000313" key="4">
    <source>
        <dbReference type="EMBL" id="QKS72593.1"/>
    </source>
</evidence>
<accession>A0A859FGU7</accession>
<evidence type="ECO:0000313" key="5">
    <source>
        <dbReference type="Proteomes" id="UP000318138"/>
    </source>
</evidence>
<dbReference type="Pfam" id="PF00395">
    <property type="entry name" value="SLH"/>
    <property type="match status" value="2"/>
</dbReference>
<gene>
    <name evidence="4" type="ORF">FLK61_38920</name>
</gene>
<dbReference type="InterPro" id="IPR051465">
    <property type="entry name" value="Cell_Envelope_Struct_Comp"/>
</dbReference>
<dbReference type="PANTHER" id="PTHR43308">
    <property type="entry name" value="OUTER MEMBRANE PROTEIN ALPHA-RELATED"/>
    <property type="match status" value="1"/>
</dbReference>
<dbReference type="RefSeq" id="WP_176010565.1">
    <property type="nucleotide sequence ID" value="NZ_CP041372.2"/>
</dbReference>
<evidence type="ECO:0000259" key="3">
    <source>
        <dbReference type="PROSITE" id="PS51272"/>
    </source>
</evidence>
<feature type="domain" description="SLH" evidence="3">
    <location>
        <begin position="21"/>
        <end position="84"/>
    </location>
</feature>
<reference evidence="5" key="1">
    <citation type="submission" date="2019-07" db="EMBL/GenBank/DDBJ databases">
        <title>Bacillus alkalisoli sp. nov. isolated from saline soil.</title>
        <authorList>
            <person name="Sun J.-Q."/>
            <person name="Xu L."/>
        </authorList>
    </citation>
    <scope>NUCLEOTIDE SEQUENCE [LARGE SCALE GENOMIC DNA]</scope>
    <source>
        <strain evidence="5">M4U3P1</strain>
    </source>
</reference>
<feature type="domain" description="SLH" evidence="3">
    <location>
        <begin position="85"/>
        <end position="143"/>
    </location>
</feature>
<dbReference type="PROSITE" id="PS51272">
    <property type="entry name" value="SLH"/>
    <property type="match status" value="3"/>
</dbReference>
<sequence length="375" mass="41412">MRKVWSIMLFVVMMVGMATNVAASGFTDVRDTWYETEVNALASKGVIAGTSATTFSPGQDVTRGQFAAFVARALDLPFGGRNNFNDIDATNPFYIELNELGQAGIMTGDQQGNSNWNSPITRVEATAIIDRMLQVEGIKTDSYKKPLFFRDNHAIPAWANESVGNMVGLEIVAGMPDGSFSGNVKVSRATAAVLLYRAFEVIDSGEGNTEDSVGGVRYLGPSVQHGTVHMDFFARKLVSGDWKESVYNTGALVYVPEVGYDHVSGRFDLSSDEANTLVFENWIGFDYGADKQLRVELYLYKREDLFSGCGEGDCFVYDGVLTSPYATVNLNAQDRVEFDVSEEEFDLVDFRVVLTSNRNILDGIRDVNMRFSFKD</sequence>
<name>A0A859FGU7_9BACI</name>
<evidence type="ECO:0000256" key="2">
    <source>
        <dbReference type="SAM" id="SignalP"/>
    </source>
</evidence>
<dbReference type="EMBL" id="CP041372">
    <property type="protein sequence ID" value="QKS72593.1"/>
    <property type="molecule type" value="Genomic_DNA"/>
</dbReference>
<dbReference type="Proteomes" id="UP000318138">
    <property type="component" value="Chromosome"/>
</dbReference>
<protein>
    <submittedName>
        <fullName evidence="4">S-layer homology domain-containing protein</fullName>
    </submittedName>
</protein>
<dbReference type="KEGG" id="psua:FLK61_38920"/>
<dbReference type="InterPro" id="IPR001119">
    <property type="entry name" value="SLH_dom"/>
</dbReference>